<comment type="caution">
    <text evidence="8">The sequence shown here is derived from an EMBL/GenBank/DDBJ whole genome shotgun (WGS) entry which is preliminary data.</text>
</comment>
<feature type="transmembrane region" description="Helical" evidence="6">
    <location>
        <begin position="409"/>
        <end position="429"/>
    </location>
</feature>
<evidence type="ECO:0000256" key="6">
    <source>
        <dbReference type="SAM" id="Phobius"/>
    </source>
</evidence>
<evidence type="ECO:0000256" key="4">
    <source>
        <dbReference type="ARBA" id="ARBA00023136"/>
    </source>
</evidence>
<dbReference type="Gene3D" id="1.20.1250.20">
    <property type="entry name" value="MFS general substrate transporter like domains"/>
    <property type="match status" value="1"/>
</dbReference>
<evidence type="ECO:0000256" key="5">
    <source>
        <dbReference type="SAM" id="MobiDB-lite"/>
    </source>
</evidence>
<dbReference type="InterPro" id="IPR011701">
    <property type="entry name" value="MFS"/>
</dbReference>
<dbReference type="Gene3D" id="1.20.1720.10">
    <property type="entry name" value="Multidrug resistance protein D"/>
    <property type="match status" value="1"/>
</dbReference>
<dbReference type="GO" id="GO:0022857">
    <property type="term" value="F:transmembrane transporter activity"/>
    <property type="evidence" value="ECO:0007669"/>
    <property type="project" value="InterPro"/>
</dbReference>
<keyword evidence="3 6" id="KW-1133">Transmembrane helix</keyword>
<evidence type="ECO:0000256" key="3">
    <source>
        <dbReference type="ARBA" id="ARBA00022989"/>
    </source>
</evidence>
<feature type="transmembrane region" description="Helical" evidence="6">
    <location>
        <begin position="169"/>
        <end position="187"/>
    </location>
</feature>
<sequence>ARRKESSRKHVVLFCTSLWYTSIISQPIIHQTIWVAMGKQPSVELMSLGLASGTTTRTPSISGPSNECNPQPVNTDLEASSDDETPLNDEAKAILSKGRTIVVIAQLVGVQLFSSFCNGIIVIGLPAIAKALEMEAGLQLWPTSVFYLTAGSCLMLAGSLADVLGTRPLILSANILLAVSALACGLARNGGEIIAFRGLQGVANAMAVPASVSMISTSVEDGQRRNMGFSCLGFAGPLGFLLGLILGGVFVDGVGWRPAFYLVAAASFTLGLVGFWALPKNSRPHPRRSIKKQLASEIDWVGTIISTTGLVAISYALATLSASVHNIKTATTISLLVVGIATVPAFICWMAWQEKTGKPALIPNSFWQNLSFTSVCIMILFSTAVINGMEVYVSLFFQQVQGLSALGASIRILPALITAVMINISTGYFVNRMPVVWIVLASCGLTSISPMLMAIINPRWTYWKMAFFAQLLQGISVNVLFTVGLLIISSIFPLRTQALGGAVFNTCAQLGTSIGLTITSVIADSRTAASGIVDKTSPDALMTGYRAVFWALFAWMIIVLLAGVFGLRKVGKIGVKRD</sequence>
<feature type="non-terminal residue" evidence="8">
    <location>
        <position position="1"/>
    </location>
</feature>
<feature type="domain" description="Major facilitator superfamily (MFS) profile" evidence="7">
    <location>
        <begin position="103"/>
        <end position="571"/>
    </location>
</feature>
<evidence type="ECO:0000313" key="8">
    <source>
        <dbReference type="EMBL" id="THZ52730.1"/>
    </source>
</evidence>
<feature type="transmembrane region" description="Helical" evidence="6">
    <location>
        <begin position="372"/>
        <end position="397"/>
    </location>
</feature>
<dbReference type="PROSITE" id="PS50850">
    <property type="entry name" value="MFS"/>
    <property type="match status" value="1"/>
</dbReference>
<dbReference type="InterPro" id="IPR020846">
    <property type="entry name" value="MFS_dom"/>
</dbReference>
<reference evidence="8 9" key="1">
    <citation type="submission" date="2018-10" db="EMBL/GenBank/DDBJ databases">
        <title>Fifty Aureobasidium pullulans genomes reveal a recombining polyextremotolerant generalist.</title>
        <authorList>
            <person name="Gostincar C."/>
            <person name="Turk M."/>
            <person name="Zajc J."/>
            <person name="Gunde-Cimerman N."/>
        </authorList>
    </citation>
    <scope>NUCLEOTIDE SEQUENCE [LARGE SCALE GENOMIC DNA]</scope>
    <source>
        <strain evidence="8 9">EXF-3844</strain>
    </source>
</reference>
<gene>
    <name evidence="8" type="ORF">D6C90_00960</name>
</gene>
<protein>
    <submittedName>
        <fullName evidence="8">MFS general substrate transporter</fullName>
    </submittedName>
</protein>
<evidence type="ECO:0000256" key="1">
    <source>
        <dbReference type="ARBA" id="ARBA00004141"/>
    </source>
</evidence>
<feature type="transmembrane region" description="Helical" evidence="6">
    <location>
        <begin position="140"/>
        <end position="157"/>
    </location>
</feature>
<feature type="region of interest" description="Disordered" evidence="5">
    <location>
        <begin position="54"/>
        <end position="85"/>
    </location>
</feature>
<feature type="transmembrane region" description="Helical" evidence="6">
    <location>
        <begin position="468"/>
        <end position="492"/>
    </location>
</feature>
<dbReference type="GO" id="GO:0016020">
    <property type="term" value="C:membrane"/>
    <property type="evidence" value="ECO:0007669"/>
    <property type="project" value="UniProtKB-SubCell"/>
</dbReference>
<feature type="transmembrane region" description="Helical" evidence="6">
    <location>
        <begin position="330"/>
        <end position="352"/>
    </location>
</feature>
<dbReference type="PANTHER" id="PTHR42718:SF27">
    <property type="entry name" value="TRANSPORTER, PUTATIVE-RELATED"/>
    <property type="match status" value="1"/>
</dbReference>
<name>A0A4S9VKV9_AURPU</name>
<proteinExistence type="predicted"/>
<dbReference type="Proteomes" id="UP000310121">
    <property type="component" value="Unassembled WGS sequence"/>
</dbReference>
<evidence type="ECO:0000259" key="7">
    <source>
        <dbReference type="PROSITE" id="PS50850"/>
    </source>
</evidence>
<dbReference type="SUPFAM" id="SSF103473">
    <property type="entry name" value="MFS general substrate transporter"/>
    <property type="match status" value="1"/>
</dbReference>
<dbReference type="EMBL" id="QZBN01000035">
    <property type="protein sequence ID" value="THZ52730.1"/>
    <property type="molecule type" value="Genomic_DNA"/>
</dbReference>
<dbReference type="InterPro" id="IPR036259">
    <property type="entry name" value="MFS_trans_sf"/>
</dbReference>
<keyword evidence="2 6" id="KW-0812">Transmembrane</keyword>
<feature type="transmembrane region" description="Helical" evidence="6">
    <location>
        <begin position="101"/>
        <end position="128"/>
    </location>
</feature>
<feature type="transmembrane region" description="Helical" evidence="6">
    <location>
        <begin position="547"/>
        <end position="567"/>
    </location>
</feature>
<dbReference type="PANTHER" id="PTHR42718">
    <property type="entry name" value="MAJOR FACILITATOR SUPERFAMILY MULTIDRUG TRANSPORTER MFSC"/>
    <property type="match status" value="1"/>
</dbReference>
<feature type="transmembrane region" description="Helical" evidence="6">
    <location>
        <begin position="227"/>
        <end position="251"/>
    </location>
</feature>
<dbReference type="Pfam" id="PF07690">
    <property type="entry name" value="MFS_1"/>
    <property type="match status" value="1"/>
</dbReference>
<feature type="transmembrane region" description="Helical" evidence="6">
    <location>
        <begin position="298"/>
        <end position="318"/>
    </location>
</feature>
<evidence type="ECO:0000313" key="9">
    <source>
        <dbReference type="Proteomes" id="UP000310121"/>
    </source>
</evidence>
<accession>A0A4S9VKV9</accession>
<comment type="subcellular location">
    <subcellularLocation>
        <location evidence="1">Membrane</location>
        <topology evidence="1">Multi-pass membrane protein</topology>
    </subcellularLocation>
</comment>
<organism evidence="8 9">
    <name type="scientific">Aureobasidium pullulans</name>
    <name type="common">Black yeast</name>
    <name type="synonym">Pullularia pullulans</name>
    <dbReference type="NCBI Taxonomy" id="5580"/>
    <lineage>
        <taxon>Eukaryota</taxon>
        <taxon>Fungi</taxon>
        <taxon>Dikarya</taxon>
        <taxon>Ascomycota</taxon>
        <taxon>Pezizomycotina</taxon>
        <taxon>Dothideomycetes</taxon>
        <taxon>Dothideomycetidae</taxon>
        <taxon>Dothideales</taxon>
        <taxon>Saccotheciaceae</taxon>
        <taxon>Aureobasidium</taxon>
    </lineage>
</organism>
<feature type="transmembrane region" description="Helical" evidence="6">
    <location>
        <begin position="435"/>
        <end position="456"/>
    </location>
</feature>
<evidence type="ECO:0000256" key="2">
    <source>
        <dbReference type="ARBA" id="ARBA00022692"/>
    </source>
</evidence>
<feature type="compositionally biased region" description="Polar residues" evidence="5">
    <location>
        <begin position="54"/>
        <end position="78"/>
    </location>
</feature>
<feature type="transmembrane region" description="Helical" evidence="6">
    <location>
        <begin position="194"/>
        <end position="215"/>
    </location>
</feature>
<dbReference type="AlphaFoldDB" id="A0A4S9VKV9"/>
<keyword evidence="4 6" id="KW-0472">Membrane</keyword>
<feature type="transmembrane region" description="Helical" evidence="6">
    <location>
        <begin position="258"/>
        <end position="278"/>
    </location>
</feature>